<feature type="binding site" description="axial binding residue" evidence="11">
    <location>
        <position position="85"/>
    </location>
    <ligand>
        <name>heme b</name>
        <dbReference type="ChEBI" id="CHEBI:60344"/>
        <note>ligand shared with SDHC</note>
    </ligand>
    <ligandPart>
        <name>Fe</name>
        <dbReference type="ChEBI" id="CHEBI:18248"/>
    </ligandPart>
</feature>
<proteinExistence type="inferred from homology"/>
<keyword evidence="11" id="KW-0479">Metal-binding</keyword>
<keyword evidence="11" id="KW-0408">Iron</keyword>
<dbReference type="GO" id="GO:0046872">
    <property type="term" value="F:metal ion binding"/>
    <property type="evidence" value="ECO:0007669"/>
    <property type="project" value="UniProtKB-KW"/>
</dbReference>
<dbReference type="InterPro" id="IPR034804">
    <property type="entry name" value="SQR/QFR_C/D"/>
</dbReference>
<evidence type="ECO:0000256" key="11">
    <source>
        <dbReference type="PIRSR" id="PIRSR607992-2"/>
    </source>
</evidence>
<sequence>MPASAPFLKASLARGFKTIPQPPGNIVGTVNDAYVPPKAHKTHGSWHWTSERIVAAGLIPLVATSFTSGTSVMLDTTLSTLMLYHCYAGMQSCIIDYIPKRVYGALHSAAMYLLLLGTGVAGYGIYDIEQKEEGGVAGIIARVWHA</sequence>
<reference evidence="13 14" key="1">
    <citation type="submission" date="2016-05" db="EMBL/GenBank/DDBJ databases">
        <title>Comparative genomics of biotechnologically important yeasts.</title>
        <authorList>
            <consortium name="DOE Joint Genome Institute"/>
            <person name="Riley R."/>
            <person name="Haridas S."/>
            <person name="Wolfe K.H."/>
            <person name="Lopes M.R."/>
            <person name="Hittinger C.T."/>
            <person name="Goker M."/>
            <person name="Salamov A."/>
            <person name="Wisecaver J."/>
            <person name="Long T.M."/>
            <person name="Aerts A.L."/>
            <person name="Barry K."/>
            <person name="Choi C."/>
            <person name="Clum A."/>
            <person name="Coughlan A.Y."/>
            <person name="Deshpande S."/>
            <person name="Douglass A.P."/>
            <person name="Hanson S.J."/>
            <person name="Klenk H.-P."/>
            <person name="LaButti K."/>
            <person name="Lapidus A."/>
            <person name="Lindquist E."/>
            <person name="Lipzen A."/>
            <person name="Meier-kolthoff J.P."/>
            <person name="Ohm R.A."/>
            <person name="Otillar R.P."/>
            <person name="Pangilinan J."/>
            <person name="Peng Y."/>
            <person name="Rokas A."/>
            <person name="Rosa C.A."/>
            <person name="Scheuner C."/>
            <person name="Sibirny A.A."/>
            <person name="Slot J.C."/>
            <person name="Stielow J.B."/>
            <person name="Sun H."/>
            <person name="Kurtzman C.P."/>
            <person name="Blackwell M."/>
            <person name="Grigoriev I.V."/>
            <person name="Jeffries T.W."/>
        </authorList>
    </citation>
    <scope>NUCLEOTIDE SEQUENCE [LARGE SCALE GENOMIC DNA]</scope>
    <source>
        <strain evidence="13 14">NRRL YB-4993</strain>
    </source>
</reference>
<evidence type="ECO:0000256" key="6">
    <source>
        <dbReference type="ARBA" id="ARBA00022946"/>
    </source>
</evidence>
<comment type="subcellular location">
    <subcellularLocation>
        <location evidence="1 12">Mitochondrion inner membrane</location>
        <topology evidence="1 12">Multi-pass membrane protein</topology>
    </subcellularLocation>
</comment>
<evidence type="ECO:0000256" key="1">
    <source>
        <dbReference type="ARBA" id="ARBA00004448"/>
    </source>
</evidence>
<evidence type="ECO:0000256" key="3">
    <source>
        <dbReference type="ARBA" id="ARBA00022448"/>
    </source>
</evidence>
<evidence type="ECO:0000256" key="4">
    <source>
        <dbReference type="ARBA" id="ARBA00022692"/>
    </source>
</evidence>
<dbReference type="EMBL" id="LXTC01000003">
    <property type="protein sequence ID" value="OBA21631.1"/>
    <property type="molecule type" value="Genomic_DNA"/>
</dbReference>
<protein>
    <recommendedName>
        <fullName evidence="12">Succinate dehydrogenase [ubiquinone] cytochrome b small subunit</fullName>
    </recommendedName>
</protein>
<dbReference type="RefSeq" id="XP_018712141.1">
    <property type="nucleotide sequence ID" value="XM_018857543.1"/>
</dbReference>
<comment type="caution">
    <text evidence="13">The sequence shown here is derived from an EMBL/GenBank/DDBJ whole genome shotgun (WGS) entry which is preliminary data.</text>
</comment>
<accession>A0A1A0HCB1</accession>
<evidence type="ECO:0000256" key="9">
    <source>
        <dbReference type="ARBA" id="ARBA00023136"/>
    </source>
</evidence>
<evidence type="ECO:0000256" key="2">
    <source>
        <dbReference type="ARBA" id="ARBA00007294"/>
    </source>
</evidence>
<dbReference type="GO" id="GO:0006099">
    <property type="term" value="P:tricarboxylic acid cycle"/>
    <property type="evidence" value="ECO:0007669"/>
    <property type="project" value="TreeGrafter"/>
</dbReference>
<dbReference type="Gene3D" id="1.20.1300.10">
    <property type="entry name" value="Fumarate reductase/succinate dehydrogenase, transmembrane subunit"/>
    <property type="match status" value="1"/>
</dbReference>
<keyword evidence="9 12" id="KW-0472">Membrane</keyword>
<dbReference type="Proteomes" id="UP000092555">
    <property type="component" value="Unassembled WGS sequence"/>
</dbReference>
<keyword evidence="7" id="KW-1133">Transmembrane helix</keyword>
<evidence type="ECO:0000256" key="12">
    <source>
        <dbReference type="RuleBase" id="RU364031"/>
    </source>
</evidence>
<evidence type="ECO:0000256" key="10">
    <source>
        <dbReference type="PIRSR" id="PIRSR607992-1"/>
    </source>
</evidence>
<dbReference type="SUPFAM" id="SSF81343">
    <property type="entry name" value="Fumarate reductase respiratory complex transmembrane subunits"/>
    <property type="match status" value="1"/>
</dbReference>
<evidence type="ECO:0000313" key="13">
    <source>
        <dbReference type="EMBL" id="OBA21631.1"/>
    </source>
</evidence>
<feature type="binding site" evidence="10">
    <location>
        <position position="97"/>
    </location>
    <ligand>
        <name>a ubiquinone</name>
        <dbReference type="ChEBI" id="CHEBI:16389"/>
        <note>ligand shared with IP/SDHB</note>
    </ligand>
</feature>
<comment type="similarity">
    <text evidence="2 12">Belongs to the CybS family.</text>
</comment>
<name>A0A1A0HCB1_9ASCO</name>
<dbReference type="Pfam" id="PF05328">
    <property type="entry name" value="CybS"/>
    <property type="match status" value="1"/>
</dbReference>
<evidence type="ECO:0000313" key="14">
    <source>
        <dbReference type="Proteomes" id="UP000092555"/>
    </source>
</evidence>
<keyword evidence="8 12" id="KW-0496">Mitochondrion</keyword>
<dbReference type="GO" id="GO:0006121">
    <property type="term" value="P:mitochondrial electron transport, succinate to ubiquinone"/>
    <property type="evidence" value="ECO:0007669"/>
    <property type="project" value="TreeGrafter"/>
</dbReference>
<dbReference type="CDD" id="cd03496">
    <property type="entry name" value="SQR_TypeC_CybS"/>
    <property type="match status" value="1"/>
</dbReference>
<dbReference type="GeneID" id="30030519"/>
<dbReference type="AlphaFoldDB" id="A0A1A0HCB1"/>
<keyword evidence="6 12" id="KW-0809">Transit peptide</keyword>
<keyword evidence="3" id="KW-0813">Transport</keyword>
<dbReference type="GO" id="GO:0020037">
    <property type="term" value="F:heme binding"/>
    <property type="evidence" value="ECO:0007669"/>
    <property type="project" value="TreeGrafter"/>
</dbReference>
<dbReference type="GO" id="GO:0005743">
    <property type="term" value="C:mitochondrial inner membrane"/>
    <property type="evidence" value="ECO:0007669"/>
    <property type="project" value="UniProtKB-SubCell"/>
</dbReference>
<dbReference type="GO" id="GO:0048039">
    <property type="term" value="F:ubiquinone binding"/>
    <property type="evidence" value="ECO:0007669"/>
    <property type="project" value="TreeGrafter"/>
</dbReference>
<gene>
    <name evidence="13" type="ORF">METBIDRAFT_42429</name>
</gene>
<dbReference type="InterPro" id="IPR007992">
    <property type="entry name" value="CybS"/>
</dbReference>
<dbReference type="PANTHER" id="PTHR13337:SF2">
    <property type="entry name" value="SUCCINATE DEHYDROGENASE [UBIQUINONE] CYTOCHROME B SMALL SUBUNIT, MITOCHONDRIAL"/>
    <property type="match status" value="1"/>
</dbReference>
<dbReference type="STRING" id="869754.A0A1A0HCB1"/>
<dbReference type="OrthoDB" id="18577at2759"/>
<organism evidence="13 14">
    <name type="scientific">Metschnikowia bicuspidata var. bicuspidata NRRL YB-4993</name>
    <dbReference type="NCBI Taxonomy" id="869754"/>
    <lineage>
        <taxon>Eukaryota</taxon>
        <taxon>Fungi</taxon>
        <taxon>Dikarya</taxon>
        <taxon>Ascomycota</taxon>
        <taxon>Saccharomycotina</taxon>
        <taxon>Pichiomycetes</taxon>
        <taxon>Metschnikowiaceae</taxon>
        <taxon>Metschnikowia</taxon>
    </lineage>
</organism>
<dbReference type="PANTHER" id="PTHR13337">
    <property type="entry name" value="SUCCINATE DEHYDROGENASE"/>
    <property type="match status" value="1"/>
</dbReference>
<keyword evidence="14" id="KW-1185">Reference proteome</keyword>
<evidence type="ECO:0000256" key="5">
    <source>
        <dbReference type="ARBA" id="ARBA00022792"/>
    </source>
</evidence>
<evidence type="ECO:0000256" key="7">
    <source>
        <dbReference type="ARBA" id="ARBA00022989"/>
    </source>
</evidence>
<keyword evidence="4" id="KW-0812">Transmembrane</keyword>
<keyword evidence="5 12" id="KW-0999">Mitochondrion inner membrane</keyword>
<evidence type="ECO:0000256" key="8">
    <source>
        <dbReference type="ARBA" id="ARBA00023128"/>
    </source>
</evidence>